<dbReference type="EMBL" id="CP146022">
    <property type="protein sequence ID" value="WWQ66958.1"/>
    <property type="molecule type" value="Genomic_DNA"/>
</dbReference>
<evidence type="ECO:0000313" key="1">
    <source>
        <dbReference type="EMBL" id="WWQ66958.1"/>
    </source>
</evidence>
<name>A0ACD5AMB9_9ACTN</name>
<gene>
    <name evidence="1" type="ORF">V2W30_28935</name>
</gene>
<reference evidence="1" key="1">
    <citation type="journal article" date="2025" name="Int. J. Syst. Evol. Microbiol.">
        <title>Streptomyces citrinus sp. nov., with yellow diffusible pigment.</title>
        <authorList>
            <person name="He Y."/>
            <person name="Yang E."/>
            <person name="Xu J."/>
            <person name="Sun Y."/>
            <person name="Sun L."/>
        </authorList>
    </citation>
    <scope>NUCLEOTIDE SEQUENCE</scope>
    <source>
        <strain evidence="1">Q6</strain>
    </source>
</reference>
<accession>A0ACD5AMB9</accession>
<organism evidence="1 2">
    <name type="scientific">Streptomyces citrinus</name>
    <dbReference type="NCBI Taxonomy" id="3118173"/>
    <lineage>
        <taxon>Bacteria</taxon>
        <taxon>Bacillati</taxon>
        <taxon>Actinomycetota</taxon>
        <taxon>Actinomycetes</taxon>
        <taxon>Kitasatosporales</taxon>
        <taxon>Streptomycetaceae</taxon>
        <taxon>Streptomyces</taxon>
    </lineage>
</organism>
<proteinExistence type="predicted"/>
<evidence type="ECO:0000313" key="2">
    <source>
        <dbReference type="Proteomes" id="UP001432251"/>
    </source>
</evidence>
<sequence length="169" mass="17011">MTEHDPYGRGPWSAPAPQPPYGYANPYAPPGEPVPPPPVGPEGPGVFPCPAYGYGWNTVPTGPSNGLGVAALVLGILTAVGFLLWPLAIVTGVLAVVFGVIGRRRAGRGAATNGGQALAGFICGLGGLLLALLLCVVFLAGALDDDRDAPGDGDRGPGSDDPGYSVVLR</sequence>
<keyword evidence="2" id="KW-1185">Reference proteome</keyword>
<dbReference type="Proteomes" id="UP001432251">
    <property type="component" value="Chromosome"/>
</dbReference>
<protein>
    <submittedName>
        <fullName evidence="1">DUF4190 domain-containing protein</fullName>
    </submittedName>
</protein>